<dbReference type="Proteomes" id="UP000034502">
    <property type="component" value="Unassembled WGS sequence"/>
</dbReference>
<accession>A0A0G1S5Q3</accession>
<evidence type="ECO:0000256" key="1">
    <source>
        <dbReference type="ARBA" id="ARBA00009477"/>
    </source>
</evidence>
<protein>
    <submittedName>
        <fullName evidence="2">Efflux transporter, rnd family, mfp subunit</fullName>
    </submittedName>
</protein>
<name>A0A0G1S5Q3_9BACT</name>
<evidence type="ECO:0000313" key="2">
    <source>
        <dbReference type="EMBL" id="KKU64834.1"/>
    </source>
</evidence>
<reference evidence="2 3" key="1">
    <citation type="journal article" date="2015" name="Nature">
        <title>rRNA introns, odd ribosomes, and small enigmatic genomes across a large radiation of phyla.</title>
        <authorList>
            <person name="Brown C.T."/>
            <person name="Hug L.A."/>
            <person name="Thomas B.C."/>
            <person name="Sharon I."/>
            <person name="Castelle C.J."/>
            <person name="Singh A."/>
            <person name="Wilkins M.J."/>
            <person name="Williams K.H."/>
            <person name="Banfield J.F."/>
        </authorList>
    </citation>
    <scope>NUCLEOTIDE SEQUENCE [LARGE SCALE GENOMIC DNA]</scope>
</reference>
<dbReference type="GO" id="GO:1990281">
    <property type="term" value="C:efflux pump complex"/>
    <property type="evidence" value="ECO:0007669"/>
    <property type="project" value="TreeGrafter"/>
</dbReference>
<dbReference type="GO" id="GO:0015562">
    <property type="term" value="F:efflux transmembrane transporter activity"/>
    <property type="evidence" value="ECO:0007669"/>
    <property type="project" value="TreeGrafter"/>
</dbReference>
<dbReference type="PANTHER" id="PTHR30469">
    <property type="entry name" value="MULTIDRUG RESISTANCE PROTEIN MDTA"/>
    <property type="match status" value="1"/>
</dbReference>
<comment type="similarity">
    <text evidence="1">Belongs to the membrane fusion protein (MFP) (TC 8.A.1) family.</text>
</comment>
<dbReference type="Gene3D" id="2.40.420.20">
    <property type="match status" value="1"/>
</dbReference>
<dbReference type="InterPro" id="IPR006143">
    <property type="entry name" value="RND_pump_MFP"/>
</dbReference>
<sequence length="328" mass="35576">MKKFLSRRNIVLLVIIALLGGLFLWNRNRVKNGIEQVLTEVKRGNIIAETSFPGKIESERKAVLNFATIGKAGYVNVKEGDTVSRGQLLAGLDIRDLGAAETAAYYKYLAADANAKKIEDDLKGKDTTETFTEKNTRVAAQTARDAAYDAWQTARRATFNGNLTAPFAGVVTEMTFQAIGDTVGVTDGVTVVDPENLYFEIEVDEADFAQIEVGEGVKVVLDAFPEDEFPGYVSLIGFQTRLSSSGATVVPIKVTLAEDSRLRLGLNGDAMIELGRAENTLYLPYEAVIDGEVTLPGGEKKKVETGLETDTDIEIKAGLNEGEKVVVK</sequence>
<comment type="caution">
    <text evidence="2">The sequence shown here is derived from an EMBL/GenBank/DDBJ whole genome shotgun (WGS) entry which is preliminary data.</text>
</comment>
<dbReference type="PANTHER" id="PTHR30469:SF15">
    <property type="entry name" value="HLYD FAMILY OF SECRETION PROTEINS"/>
    <property type="match status" value="1"/>
</dbReference>
<dbReference type="EMBL" id="LCNU01000004">
    <property type="protein sequence ID" value="KKU64834.1"/>
    <property type="molecule type" value="Genomic_DNA"/>
</dbReference>
<dbReference type="STRING" id="1618364.UX86_C0004G0035"/>
<proteinExistence type="inferred from homology"/>
<gene>
    <name evidence="2" type="ORF">UX86_C0004G0035</name>
</gene>
<organism evidence="2 3">
    <name type="scientific">Candidatus Amesbacteria bacterium GW2011_GWC1_47_15</name>
    <dbReference type="NCBI Taxonomy" id="1618364"/>
    <lineage>
        <taxon>Bacteria</taxon>
        <taxon>Candidatus Amesiibacteriota</taxon>
    </lineage>
</organism>
<dbReference type="NCBIfam" id="TIGR01730">
    <property type="entry name" value="RND_mfp"/>
    <property type="match status" value="1"/>
</dbReference>
<dbReference type="Gene3D" id="2.40.50.100">
    <property type="match status" value="1"/>
</dbReference>
<dbReference type="SUPFAM" id="SSF111369">
    <property type="entry name" value="HlyD-like secretion proteins"/>
    <property type="match status" value="1"/>
</dbReference>
<evidence type="ECO:0000313" key="3">
    <source>
        <dbReference type="Proteomes" id="UP000034502"/>
    </source>
</evidence>
<dbReference type="AlphaFoldDB" id="A0A0G1S5Q3"/>
<dbReference type="Gene3D" id="2.40.30.170">
    <property type="match status" value="1"/>
</dbReference>